<reference evidence="2" key="1">
    <citation type="submission" date="2012-02" db="EMBL/GenBank/DDBJ databases">
        <title>Complete sequence of plasmid of Methanomethylovorans hollandica DSM 15978.</title>
        <authorList>
            <person name="Lucas S."/>
            <person name="Copeland A."/>
            <person name="Lapidus A."/>
            <person name="Glavina del Rio T."/>
            <person name="Dalin E."/>
            <person name="Tice H."/>
            <person name="Bruce D."/>
            <person name="Goodwin L."/>
            <person name="Pitluck S."/>
            <person name="Peters L."/>
            <person name="Mikhailova N."/>
            <person name="Held B."/>
            <person name="Kyrpides N."/>
            <person name="Mavromatis K."/>
            <person name="Ivanova N."/>
            <person name="Brettin T."/>
            <person name="Detter J.C."/>
            <person name="Han C."/>
            <person name="Larimer F."/>
            <person name="Land M."/>
            <person name="Hauser L."/>
            <person name="Markowitz V."/>
            <person name="Cheng J.-F."/>
            <person name="Hugenholtz P."/>
            <person name="Woyke T."/>
            <person name="Wu D."/>
            <person name="Spring S."/>
            <person name="Schroeder M."/>
            <person name="Brambilla E."/>
            <person name="Klenk H.-P."/>
            <person name="Eisen J.A."/>
        </authorList>
    </citation>
    <scope>NUCLEOTIDE SEQUENCE [LARGE SCALE GENOMIC DNA]</scope>
    <source>
        <strain evidence="2">DSM 15978 / NBRC 107637 / DMS1</strain>
        <plasmid evidence="2">Plasmid pMETHO01</plasmid>
    </source>
</reference>
<dbReference type="AlphaFoldDB" id="L0L149"/>
<dbReference type="InterPro" id="IPR021377">
    <property type="entry name" value="DUF3006"/>
</dbReference>
<keyword evidence="2" id="KW-1185">Reference proteome</keyword>
<dbReference type="Proteomes" id="UP000010866">
    <property type="component" value="Plasmid pMETHO01"/>
</dbReference>
<evidence type="ECO:0000313" key="2">
    <source>
        <dbReference type="Proteomes" id="UP000010866"/>
    </source>
</evidence>
<dbReference type="RefSeq" id="WP_015313807.1">
    <property type="nucleotide sequence ID" value="NC_019972.1"/>
</dbReference>
<evidence type="ECO:0008006" key="3">
    <source>
        <dbReference type="Google" id="ProtNLM"/>
    </source>
</evidence>
<evidence type="ECO:0000313" key="1">
    <source>
        <dbReference type="EMBL" id="AGB50675.1"/>
    </source>
</evidence>
<dbReference type="GeneID" id="14401498"/>
<dbReference type="OrthoDB" id="107717at2157"/>
<protein>
    <recommendedName>
        <fullName evidence="3">DUF3006 domain-containing protein</fullName>
    </recommendedName>
</protein>
<dbReference type="Pfam" id="PF11213">
    <property type="entry name" value="DUF3006"/>
    <property type="match status" value="1"/>
</dbReference>
<gene>
    <name evidence="1" type="ordered locus">Metho_2536</name>
</gene>
<dbReference type="Gene3D" id="6.20.120.50">
    <property type="match status" value="1"/>
</dbReference>
<dbReference type="HOGENOM" id="CLU_181623_0_0_2"/>
<geneLocation type="plasmid" evidence="1 2">
    <name>pMETHO01</name>
</geneLocation>
<organism evidence="1 2">
    <name type="scientific">Methanomethylovorans hollandica (strain DSM 15978 / NBRC 107637 / DMS1)</name>
    <dbReference type="NCBI Taxonomy" id="867904"/>
    <lineage>
        <taxon>Archaea</taxon>
        <taxon>Methanobacteriati</taxon>
        <taxon>Methanobacteriota</taxon>
        <taxon>Stenosarchaea group</taxon>
        <taxon>Methanomicrobia</taxon>
        <taxon>Methanosarcinales</taxon>
        <taxon>Methanosarcinaceae</taxon>
        <taxon>Methanomethylovorans</taxon>
    </lineage>
</organism>
<proteinExistence type="predicted"/>
<dbReference type="KEGG" id="mhz:Metho_2536"/>
<accession>L0L149</accession>
<sequence length="73" mass="8345">MFKATLDRIEDQNAVLLVREDESKMLFVPLSLLPSGIGEGDILEIEIRQDILGTEQARERVVSLLDRLKNKKH</sequence>
<name>L0L149_METHD</name>
<dbReference type="EMBL" id="CP003363">
    <property type="protein sequence ID" value="AGB50675.1"/>
    <property type="molecule type" value="Genomic_DNA"/>
</dbReference>
<keyword evidence="1" id="KW-0614">Plasmid</keyword>